<accession>A0A0K1Q3N9</accession>
<feature type="region of interest" description="Disordered" evidence="1">
    <location>
        <begin position="219"/>
        <end position="248"/>
    </location>
</feature>
<organism evidence="2 3">
    <name type="scientific">Labilithrix luteola</name>
    <dbReference type="NCBI Taxonomy" id="1391654"/>
    <lineage>
        <taxon>Bacteria</taxon>
        <taxon>Pseudomonadati</taxon>
        <taxon>Myxococcota</taxon>
        <taxon>Polyangia</taxon>
        <taxon>Polyangiales</taxon>
        <taxon>Labilitrichaceae</taxon>
        <taxon>Labilithrix</taxon>
    </lineage>
</organism>
<evidence type="ECO:0000313" key="3">
    <source>
        <dbReference type="Proteomes" id="UP000064967"/>
    </source>
</evidence>
<evidence type="ECO:0000256" key="1">
    <source>
        <dbReference type="SAM" id="MobiDB-lite"/>
    </source>
</evidence>
<dbReference type="OrthoDB" id="10019337at2"/>
<name>A0A0K1Q3N9_9BACT</name>
<dbReference type="PROSITE" id="PS51257">
    <property type="entry name" value="PROKAR_LIPOPROTEIN"/>
    <property type="match status" value="1"/>
</dbReference>
<dbReference type="Proteomes" id="UP000064967">
    <property type="component" value="Chromosome"/>
</dbReference>
<evidence type="ECO:0000313" key="2">
    <source>
        <dbReference type="EMBL" id="AKV00005.1"/>
    </source>
</evidence>
<proteinExistence type="predicted"/>
<dbReference type="AlphaFoldDB" id="A0A0K1Q3N9"/>
<gene>
    <name evidence="2" type="ORF">AKJ09_06668</name>
</gene>
<protein>
    <submittedName>
        <fullName evidence="2">Uncharacterized protein</fullName>
    </submittedName>
</protein>
<dbReference type="KEGG" id="llu:AKJ09_06668"/>
<reference evidence="2 3" key="1">
    <citation type="submission" date="2015-08" db="EMBL/GenBank/DDBJ databases">
        <authorList>
            <person name="Babu N.S."/>
            <person name="Beckwith C.J."/>
            <person name="Beseler K.G."/>
            <person name="Brison A."/>
            <person name="Carone J.V."/>
            <person name="Caskin T.P."/>
            <person name="Diamond M."/>
            <person name="Durham M.E."/>
            <person name="Foxe J.M."/>
            <person name="Go M."/>
            <person name="Henderson B.A."/>
            <person name="Jones I.B."/>
            <person name="McGettigan J.A."/>
            <person name="Micheletti S.J."/>
            <person name="Nasrallah M.E."/>
            <person name="Ortiz D."/>
            <person name="Piller C.R."/>
            <person name="Privatt S.R."/>
            <person name="Schneider S.L."/>
            <person name="Sharp S."/>
            <person name="Smith T.C."/>
            <person name="Stanton J.D."/>
            <person name="Ullery H.E."/>
            <person name="Wilson R.J."/>
            <person name="Serrano M.G."/>
            <person name="Buck G."/>
            <person name="Lee V."/>
            <person name="Wang Y."/>
            <person name="Carvalho R."/>
            <person name="Voegtly L."/>
            <person name="Shi R."/>
            <person name="Duckworth R."/>
            <person name="Johnson A."/>
            <person name="Loviza R."/>
            <person name="Walstead R."/>
            <person name="Shah Z."/>
            <person name="Kiflezghi M."/>
            <person name="Wade K."/>
            <person name="Ball S.L."/>
            <person name="Bradley K.W."/>
            <person name="Asai D.J."/>
            <person name="Bowman C.A."/>
            <person name="Russell D.A."/>
            <person name="Pope W.H."/>
            <person name="Jacobs-Sera D."/>
            <person name="Hendrix R.W."/>
            <person name="Hatfull G.F."/>
        </authorList>
    </citation>
    <scope>NUCLEOTIDE SEQUENCE [LARGE SCALE GENOMIC DNA]</scope>
    <source>
        <strain evidence="2 3">DSM 27648</strain>
    </source>
</reference>
<dbReference type="EMBL" id="CP012333">
    <property type="protein sequence ID" value="AKV00005.1"/>
    <property type="molecule type" value="Genomic_DNA"/>
</dbReference>
<dbReference type="RefSeq" id="WP_146651368.1">
    <property type="nucleotide sequence ID" value="NZ_CP012333.1"/>
</dbReference>
<sequence length="460" mass="47826">MTRALFVGSVVLLAPGALGCSCSKRSEQGADASSEVAPSSSTEAPRAGSFDPYRYSAPIAASRLSNGEVLVAGLDVAAKAIRLQRISAKDEIVADKTVLDGIRWSPEVDLKVAPVGPGVALTWRGKRNDKLVRQMLLVGQDLAPASEVADVAAGSCTTRDAVWFTDGRKVSSKPWSGPVHRVTLVKDDDATLVCGNHRAFALLDEDEGIALWTLGGEASTDAGAPETGKDAGTHGPRLGAHGPLPLLPDKDFGDDELRERAEYTVGDDLGVVRVASSGAVAIREVKDGSPGALRRLETKIPHDDDVVAVDASPRAVVIVFTEDASEGCGADGGAPTARTKVMAMRVDRTQGKPDEVVELSPGTCGREVGPFFTGVLGDDVSVAWVERVSAIGKARAPIAGLAHRVVTPEGALPALGMADQPADALVDAGCDSSKCFAVALARKPGEGNMVPGYARVIRYP</sequence>
<keyword evidence="3" id="KW-1185">Reference proteome</keyword>